<reference evidence="2 3" key="1">
    <citation type="submission" date="2017-11" db="EMBL/GenBank/DDBJ databases">
        <title>The genome of Rhizophagus clarus HR1 reveals common genetic basis of auxotrophy among arbuscular mycorrhizal fungi.</title>
        <authorList>
            <person name="Kobayashi Y."/>
        </authorList>
    </citation>
    <scope>NUCLEOTIDE SEQUENCE [LARGE SCALE GENOMIC DNA]</scope>
    <source>
        <strain evidence="2 3">HR1</strain>
    </source>
</reference>
<evidence type="ECO:0000256" key="1">
    <source>
        <dbReference type="SAM" id="Coils"/>
    </source>
</evidence>
<evidence type="ECO:0000313" key="3">
    <source>
        <dbReference type="Proteomes" id="UP000247702"/>
    </source>
</evidence>
<name>A0A2Z6REG4_9GLOM</name>
<dbReference type="Proteomes" id="UP000247702">
    <property type="component" value="Unassembled WGS sequence"/>
</dbReference>
<dbReference type="AlphaFoldDB" id="A0A2Z6REG4"/>
<comment type="caution">
    <text evidence="2">The sequence shown here is derived from an EMBL/GenBank/DDBJ whole genome shotgun (WGS) entry which is preliminary data.</text>
</comment>
<proteinExistence type="predicted"/>
<feature type="coiled-coil region" evidence="1">
    <location>
        <begin position="11"/>
        <end position="105"/>
    </location>
</feature>
<sequence>MYFGKVLFVCNNQYTGRIRELEHEYDRCEQEVQNLNKEIERLEHASEEEIAELKSEISNLKNQLYQARKNDQDKEKYISSLEAWLVESEEQVEKLRCQIKTISSRKKTPEWKNSPDLYNPNIILEMATIAELVNAIDGFLEGAVHRDILKRQIRDATGQIPCEQRRRYDAEAERDNEIIRRQLAEGGNRELLRNAHHLQRCRGDIGLLEYNQDRLFERYEKWKNKTYAERQNILILQAQIFALQNNLPHIGMTGYAPKRFSGRADEDIDEFIKDYRLYLTAANITTANAGGKQRALELFWSCLTDEASRWAEDKLKGKKWRLNHVRCGNALANMGAVVTLNNANITAAMINAPDGTSPPGLPTGATGVTVILAHNVHADDNWSLAGGCPVDAGTVTNTPNGVLNNNNPIVLPDINISFDSIRNYYRKINKYARWAQISDREKRLQFIRSLSPENKVDLKRLGLNRPLNDELIETLEEIETARNNLFLGEDIYNQPATKHRSNEKKSDFTLFKIALPISI</sequence>
<evidence type="ECO:0000313" key="2">
    <source>
        <dbReference type="EMBL" id="GBB95949.1"/>
    </source>
</evidence>
<protein>
    <submittedName>
        <fullName evidence="2">Uncharacterized protein</fullName>
    </submittedName>
</protein>
<keyword evidence="1" id="KW-0175">Coiled coil</keyword>
<accession>A0A2Z6REG4</accession>
<keyword evidence="3" id="KW-1185">Reference proteome</keyword>
<organism evidence="2 3">
    <name type="scientific">Rhizophagus clarus</name>
    <dbReference type="NCBI Taxonomy" id="94130"/>
    <lineage>
        <taxon>Eukaryota</taxon>
        <taxon>Fungi</taxon>
        <taxon>Fungi incertae sedis</taxon>
        <taxon>Mucoromycota</taxon>
        <taxon>Glomeromycotina</taxon>
        <taxon>Glomeromycetes</taxon>
        <taxon>Glomerales</taxon>
        <taxon>Glomeraceae</taxon>
        <taxon>Rhizophagus</taxon>
    </lineage>
</organism>
<dbReference type="EMBL" id="BEXD01001835">
    <property type="protein sequence ID" value="GBB95949.1"/>
    <property type="molecule type" value="Genomic_DNA"/>
</dbReference>
<gene>
    <name evidence="2" type="ORF">RclHR1_02650020</name>
</gene>